<name>A0A8K0CMM9_IGNLU</name>
<keyword evidence="11 12" id="KW-0407">Ion channel</keyword>
<sequence length="78" mass="9125">DHYSRLIVYYKDMQFITSERHQLYGTVDFLASCGGLLGLFCGFSFTSSMEILYFLTLRFFCNLKKFGRRVWSGAPELM</sequence>
<keyword evidence="7" id="KW-0915">Sodium</keyword>
<comment type="similarity">
    <text evidence="2 12">Belongs to the amiloride-sensitive sodium channel (TC 1.A.6) family.</text>
</comment>
<feature type="non-terminal residue" evidence="14">
    <location>
        <position position="1"/>
    </location>
</feature>
<protein>
    <submittedName>
        <fullName evidence="14">Uncharacterized protein</fullName>
    </submittedName>
</protein>
<keyword evidence="6 13" id="KW-1133">Transmembrane helix</keyword>
<evidence type="ECO:0000256" key="2">
    <source>
        <dbReference type="ARBA" id="ARBA00007193"/>
    </source>
</evidence>
<evidence type="ECO:0000256" key="7">
    <source>
        <dbReference type="ARBA" id="ARBA00023053"/>
    </source>
</evidence>
<proteinExistence type="inferred from homology"/>
<evidence type="ECO:0000256" key="3">
    <source>
        <dbReference type="ARBA" id="ARBA00022448"/>
    </source>
</evidence>
<evidence type="ECO:0000256" key="9">
    <source>
        <dbReference type="ARBA" id="ARBA00023136"/>
    </source>
</evidence>
<keyword evidence="9 13" id="KW-0472">Membrane</keyword>
<keyword evidence="5 12" id="KW-0812">Transmembrane</keyword>
<evidence type="ECO:0000256" key="1">
    <source>
        <dbReference type="ARBA" id="ARBA00004141"/>
    </source>
</evidence>
<dbReference type="GO" id="GO:0015280">
    <property type="term" value="F:ligand-gated sodium channel activity"/>
    <property type="evidence" value="ECO:0007669"/>
    <property type="project" value="TreeGrafter"/>
</dbReference>
<evidence type="ECO:0000256" key="8">
    <source>
        <dbReference type="ARBA" id="ARBA00023065"/>
    </source>
</evidence>
<evidence type="ECO:0000256" key="12">
    <source>
        <dbReference type="RuleBase" id="RU000679"/>
    </source>
</evidence>
<organism evidence="14 15">
    <name type="scientific">Ignelater luminosus</name>
    <name type="common">Cucubano</name>
    <name type="synonym">Pyrophorus luminosus</name>
    <dbReference type="NCBI Taxonomy" id="2038154"/>
    <lineage>
        <taxon>Eukaryota</taxon>
        <taxon>Metazoa</taxon>
        <taxon>Ecdysozoa</taxon>
        <taxon>Arthropoda</taxon>
        <taxon>Hexapoda</taxon>
        <taxon>Insecta</taxon>
        <taxon>Pterygota</taxon>
        <taxon>Neoptera</taxon>
        <taxon>Endopterygota</taxon>
        <taxon>Coleoptera</taxon>
        <taxon>Polyphaga</taxon>
        <taxon>Elateriformia</taxon>
        <taxon>Elateroidea</taxon>
        <taxon>Elateridae</taxon>
        <taxon>Agrypninae</taxon>
        <taxon>Pyrophorini</taxon>
        <taxon>Ignelater</taxon>
    </lineage>
</organism>
<evidence type="ECO:0000256" key="6">
    <source>
        <dbReference type="ARBA" id="ARBA00022989"/>
    </source>
</evidence>
<evidence type="ECO:0000256" key="5">
    <source>
        <dbReference type="ARBA" id="ARBA00022692"/>
    </source>
</evidence>
<comment type="subcellular location">
    <subcellularLocation>
        <location evidence="1">Membrane</location>
        <topology evidence="1">Multi-pass membrane protein</topology>
    </subcellularLocation>
</comment>
<dbReference type="EMBL" id="VTPC01069310">
    <property type="protein sequence ID" value="KAF2889234.1"/>
    <property type="molecule type" value="Genomic_DNA"/>
</dbReference>
<evidence type="ECO:0000256" key="13">
    <source>
        <dbReference type="SAM" id="Phobius"/>
    </source>
</evidence>
<dbReference type="InterPro" id="IPR001873">
    <property type="entry name" value="ENaC"/>
</dbReference>
<dbReference type="Gene3D" id="1.10.287.770">
    <property type="entry name" value="YojJ-like"/>
    <property type="match status" value="1"/>
</dbReference>
<keyword evidence="4 12" id="KW-0894">Sodium channel</keyword>
<evidence type="ECO:0000313" key="15">
    <source>
        <dbReference type="Proteomes" id="UP000801492"/>
    </source>
</evidence>
<evidence type="ECO:0000256" key="10">
    <source>
        <dbReference type="ARBA" id="ARBA00023201"/>
    </source>
</evidence>
<keyword evidence="8 12" id="KW-0406">Ion transport</keyword>
<evidence type="ECO:0000256" key="11">
    <source>
        <dbReference type="ARBA" id="ARBA00023303"/>
    </source>
</evidence>
<feature type="transmembrane region" description="Helical" evidence="13">
    <location>
        <begin position="29"/>
        <end position="55"/>
    </location>
</feature>
<keyword evidence="3 12" id="KW-0813">Transport</keyword>
<keyword evidence="10 12" id="KW-0739">Sodium transport</keyword>
<comment type="caution">
    <text evidence="14">The sequence shown here is derived from an EMBL/GenBank/DDBJ whole genome shotgun (WGS) entry which is preliminary data.</text>
</comment>
<accession>A0A8K0CMM9</accession>
<dbReference type="Pfam" id="PF00858">
    <property type="entry name" value="ASC"/>
    <property type="match status" value="1"/>
</dbReference>
<dbReference type="PANTHER" id="PTHR11690">
    <property type="entry name" value="AMILORIDE-SENSITIVE SODIUM CHANNEL-RELATED"/>
    <property type="match status" value="1"/>
</dbReference>
<dbReference type="OrthoDB" id="6021021at2759"/>
<dbReference type="AlphaFoldDB" id="A0A8K0CMM9"/>
<evidence type="ECO:0000256" key="4">
    <source>
        <dbReference type="ARBA" id="ARBA00022461"/>
    </source>
</evidence>
<evidence type="ECO:0000313" key="14">
    <source>
        <dbReference type="EMBL" id="KAF2889234.1"/>
    </source>
</evidence>
<dbReference type="GO" id="GO:0005886">
    <property type="term" value="C:plasma membrane"/>
    <property type="evidence" value="ECO:0007669"/>
    <property type="project" value="TreeGrafter"/>
</dbReference>
<keyword evidence="15" id="KW-1185">Reference proteome</keyword>
<reference evidence="14" key="1">
    <citation type="submission" date="2019-08" db="EMBL/GenBank/DDBJ databases">
        <title>The genome of the North American firefly Photinus pyralis.</title>
        <authorList>
            <consortium name="Photinus pyralis genome working group"/>
            <person name="Fallon T.R."/>
            <person name="Sander Lower S.E."/>
            <person name="Weng J.-K."/>
        </authorList>
    </citation>
    <scope>NUCLEOTIDE SEQUENCE</scope>
    <source>
        <strain evidence="14">TRF0915ILg1</strain>
        <tissue evidence="14">Whole body</tissue>
    </source>
</reference>
<gene>
    <name evidence="14" type="ORF">ILUMI_16939</name>
</gene>
<dbReference type="PANTHER" id="PTHR11690:SF288">
    <property type="entry name" value="AMILORIDE-SENSITIVE NA+ CHANNEL-RELATED"/>
    <property type="match status" value="1"/>
</dbReference>
<dbReference type="Proteomes" id="UP000801492">
    <property type="component" value="Unassembled WGS sequence"/>
</dbReference>